<sequence>MAAHLGPVRTELAVAHEGLLAGTAGLSALAELGAVRESWERRFESARRECGSLAGNLRTVARAQGETNETVKSSFAPVARRTRGVER</sequence>
<organism evidence="1 2">
    <name type="scientific">Streptomyces laculatispora</name>
    <dbReference type="NCBI Taxonomy" id="887464"/>
    <lineage>
        <taxon>Bacteria</taxon>
        <taxon>Bacillati</taxon>
        <taxon>Actinomycetota</taxon>
        <taxon>Actinomycetes</taxon>
        <taxon>Kitasatosporales</taxon>
        <taxon>Streptomycetaceae</taxon>
        <taxon>Streptomyces</taxon>
    </lineage>
</organism>
<dbReference type="EMBL" id="CP120992">
    <property type="protein sequence ID" value="WLQ41757.1"/>
    <property type="molecule type" value="Genomic_DNA"/>
</dbReference>
<proteinExistence type="predicted"/>
<keyword evidence="2" id="KW-1185">Reference proteome</keyword>
<dbReference type="RefSeq" id="WP_306088703.1">
    <property type="nucleotide sequence ID" value="NZ_CP120992.1"/>
</dbReference>
<evidence type="ECO:0000313" key="2">
    <source>
        <dbReference type="Proteomes" id="UP001229952"/>
    </source>
</evidence>
<reference evidence="1 2" key="1">
    <citation type="submission" date="2023-03" db="EMBL/GenBank/DDBJ databases">
        <title>Isolation and description of six Streptomyces strains from soil environments, able to metabolize different microbial glucans.</title>
        <authorList>
            <person name="Widen T."/>
            <person name="Larsbrink J."/>
        </authorList>
    </citation>
    <scope>NUCLEOTIDE SEQUENCE [LARGE SCALE GENOMIC DNA]</scope>
    <source>
        <strain evidence="1 2">Mut2</strain>
    </source>
</reference>
<gene>
    <name evidence="1" type="ORF">P8A22_18250</name>
</gene>
<evidence type="ECO:0000313" key="1">
    <source>
        <dbReference type="EMBL" id="WLQ41757.1"/>
    </source>
</evidence>
<name>A0ABY9I6D2_9ACTN</name>
<protein>
    <submittedName>
        <fullName evidence="1">Uncharacterized protein</fullName>
    </submittedName>
</protein>
<accession>A0ABY9I6D2</accession>
<dbReference type="Proteomes" id="UP001229952">
    <property type="component" value="Chromosome"/>
</dbReference>